<dbReference type="InterPro" id="IPR008942">
    <property type="entry name" value="ENTH_VHS"/>
</dbReference>
<protein>
    <submittedName>
        <fullName evidence="3">Uncharacterized protein</fullName>
    </submittedName>
</protein>
<name>A0ABR2Q2Y0_9ROSI</name>
<dbReference type="PANTHER" id="PTHR12460:SF0">
    <property type="entry name" value="CID DOMAIN-CONTAINING PROTEIN-RELATED"/>
    <property type="match status" value="1"/>
</dbReference>
<dbReference type="Proteomes" id="UP001396334">
    <property type="component" value="Unassembled WGS sequence"/>
</dbReference>
<keyword evidence="1" id="KW-0175">Coiled coil</keyword>
<feature type="compositionally biased region" description="Pro residues" evidence="2">
    <location>
        <begin position="334"/>
        <end position="345"/>
    </location>
</feature>
<accession>A0ABR2Q2Y0</accession>
<keyword evidence="4" id="KW-1185">Reference proteome</keyword>
<comment type="caution">
    <text evidence="3">The sequence shown here is derived from an EMBL/GenBank/DDBJ whole genome shotgun (WGS) entry which is preliminary data.</text>
</comment>
<organism evidence="3 4">
    <name type="scientific">Hibiscus sabdariffa</name>
    <name type="common">roselle</name>
    <dbReference type="NCBI Taxonomy" id="183260"/>
    <lineage>
        <taxon>Eukaryota</taxon>
        <taxon>Viridiplantae</taxon>
        <taxon>Streptophyta</taxon>
        <taxon>Embryophyta</taxon>
        <taxon>Tracheophyta</taxon>
        <taxon>Spermatophyta</taxon>
        <taxon>Magnoliopsida</taxon>
        <taxon>eudicotyledons</taxon>
        <taxon>Gunneridae</taxon>
        <taxon>Pentapetalae</taxon>
        <taxon>rosids</taxon>
        <taxon>malvids</taxon>
        <taxon>Malvales</taxon>
        <taxon>Malvaceae</taxon>
        <taxon>Malvoideae</taxon>
        <taxon>Hibiscus</taxon>
    </lineage>
</organism>
<evidence type="ECO:0000256" key="1">
    <source>
        <dbReference type="SAM" id="Coils"/>
    </source>
</evidence>
<feature type="region of interest" description="Disordered" evidence="2">
    <location>
        <begin position="369"/>
        <end position="411"/>
    </location>
</feature>
<dbReference type="Gene3D" id="1.25.40.90">
    <property type="match status" value="1"/>
</dbReference>
<gene>
    <name evidence="3" type="ORF">V6N11_045869</name>
</gene>
<feature type="coiled-coil region" evidence="1">
    <location>
        <begin position="121"/>
        <end position="155"/>
    </location>
</feature>
<sequence>MSSDAFDGQILTEKLSKLNNSQQSIESLSRWALKHVYDNGDENGKKAVTRPVDIWEERKVFVKRDAHAMRIKLTVGGLPEKILTTYQSVLEDNPNEDTALNKCSAAVQNMIKIGEDVGSSLAQGNQNESALQHELEQQENAVQQCIEQLENIEMTRAALVFQLKEALQEPRIKAGAYSQSAATEAVAMSLQNAPSAQPISTPHQPHFPQPMISFATLETTEEDSKKAAAAAAKLAASTSSAQMLTSLLSSLVAEEAASLNGSLKSSGFTSMFPPEKRPKLEKPMPASDASNSDIGSAAYFGTTQQQPINSMSLAPLNGMQPISQGNQIQTPMVSAPPTPPPPQSPAKPAASQYMQLSGMMVGVMPYGYGTNTLPPPPPLPPHMAMSLVRPAYQPAQPQSQLQQQPTTGHRE</sequence>
<proteinExistence type="predicted"/>
<dbReference type="PANTHER" id="PTHR12460">
    <property type="entry name" value="CYCLIN-DEPENDENT KINASE INHIBITOR-RELATED PROTEIN"/>
    <property type="match status" value="1"/>
</dbReference>
<feature type="region of interest" description="Disordered" evidence="2">
    <location>
        <begin position="322"/>
        <end position="351"/>
    </location>
</feature>
<evidence type="ECO:0000313" key="3">
    <source>
        <dbReference type="EMBL" id="KAK8994800.1"/>
    </source>
</evidence>
<feature type="compositionally biased region" description="Low complexity" evidence="2">
    <location>
        <begin position="390"/>
        <end position="405"/>
    </location>
</feature>
<evidence type="ECO:0000256" key="2">
    <source>
        <dbReference type="SAM" id="MobiDB-lite"/>
    </source>
</evidence>
<feature type="region of interest" description="Disordered" evidence="2">
    <location>
        <begin position="263"/>
        <end position="295"/>
    </location>
</feature>
<feature type="compositionally biased region" description="Polar residues" evidence="2">
    <location>
        <begin position="322"/>
        <end position="332"/>
    </location>
</feature>
<evidence type="ECO:0000313" key="4">
    <source>
        <dbReference type="Proteomes" id="UP001396334"/>
    </source>
</evidence>
<reference evidence="3 4" key="1">
    <citation type="journal article" date="2024" name="G3 (Bethesda)">
        <title>Genome assembly of Hibiscus sabdariffa L. provides insights into metabolisms of medicinal natural products.</title>
        <authorList>
            <person name="Kim T."/>
        </authorList>
    </citation>
    <scope>NUCLEOTIDE SEQUENCE [LARGE SCALE GENOMIC DNA]</scope>
    <source>
        <strain evidence="3">TK-2024</strain>
        <tissue evidence="3">Old leaves</tissue>
    </source>
</reference>
<dbReference type="EMBL" id="JBBPBN010000047">
    <property type="protein sequence ID" value="KAK8994800.1"/>
    <property type="molecule type" value="Genomic_DNA"/>
</dbReference>